<gene>
    <name evidence="1" type="ORF">GCM10023336_02290</name>
</gene>
<dbReference type="InterPro" id="IPR000415">
    <property type="entry name" value="Nitroreductase-like"/>
</dbReference>
<proteinExistence type="predicted"/>
<dbReference type="SUPFAM" id="SSF55469">
    <property type="entry name" value="FMN-dependent nitroreductase-like"/>
    <property type="match status" value="1"/>
</dbReference>
<evidence type="ECO:0000313" key="1">
    <source>
        <dbReference type="EMBL" id="GAA5041802.1"/>
    </source>
</evidence>
<organism evidence="1 2">
    <name type="scientific">Streptomyces similanensis</name>
    <dbReference type="NCBI Taxonomy" id="1274988"/>
    <lineage>
        <taxon>Bacteria</taxon>
        <taxon>Bacillati</taxon>
        <taxon>Actinomycetota</taxon>
        <taxon>Actinomycetes</taxon>
        <taxon>Kitasatosporales</taxon>
        <taxon>Streptomycetaceae</taxon>
        <taxon>Streptomyces</taxon>
    </lineage>
</organism>
<evidence type="ECO:0008006" key="3">
    <source>
        <dbReference type="Google" id="ProtNLM"/>
    </source>
</evidence>
<sequence length="94" mass="10197">MRTPEVDATAVENLLYAAVAAPSMHNTQPWRFGLEPDTCSIHVRADRARRLPLSDPRQRAQHLAVGAAVLNLRVAAAHLGWEPAVRLLPGQATG</sequence>
<keyword evidence="2" id="KW-1185">Reference proteome</keyword>
<evidence type="ECO:0000313" key="2">
    <source>
        <dbReference type="Proteomes" id="UP001500124"/>
    </source>
</evidence>
<comment type="caution">
    <text evidence="1">The sequence shown here is derived from an EMBL/GenBank/DDBJ whole genome shotgun (WGS) entry which is preliminary data.</text>
</comment>
<reference evidence="2" key="1">
    <citation type="journal article" date="2019" name="Int. J. Syst. Evol. Microbiol.">
        <title>The Global Catalogue of Microorganisms (GCM) 10K type strain sequencing project: providing services to taxonomists for standard genome sequencing and annotation.</title>
        <authorList>
            <consortium name="The Broad Institute Genomics Platform"/>
            <consortium name="The Broad Institute Genome Sequencing Center for Infectious Disease"/>
            <person name="Wu L."/>
            <person name="Ma J."/>
        </authorList>
    </citation>
    <scope>NUCLEOTIDE SEQUENCE [LARGE SCALE GENOMIC DNA]</scope>
    <source>
        <strain evidence="2">JCM 18410</strain>
    </source>
</reference>
<protein>
    <recommendedName>
        <fullName evidence="3">Nitroreductase</fullName>
    </recommendedName>
</protein>
<dbReference type="Gene3D" id="3.40.109.10">
    <property type="entry name" value="NADH Oxidase"/>
    <property type="match status" value="1"/>
</dbReference>
<dbReference type="Proteomes" id="UP001500124">
    <property type="component" value="Unassembled WGS sequence"/>
</dbReference>
<accession>A0ABP9JU08</accession>
<dbReference type="RefSeq" id="WP_425588929.1">
    <property type="nucleotide sequence ID" value="NZ_BAABKC010000002.1"/>
</dbReference>
<name>A0ABP9JU08_9ACTN</name>
<dbReference type="EMBL" id="BAABKC010000002">
    <property type="protein sequence ID" value="GAA5041802.1"/>
    <property type="molecule type" value="Genomic_DNA"/>
</dbReference>